<dbReference type="AlphaFoldDB" id="A0AA38ICW4"/>
<comment type="caution">
    <text evidence="2">The sequence shown here is derived from an EMBL/GenBank/DDBJ whole genome shotgun (WGS) entry which is preliminary data.</text>
</comment>
<keyword evidence="3" id="KW-1185">Reference proteome</keyword>
<feature type="compositionally biased region" description="Basic residues" evidence="1">
    <location>
        <begin position="82"/>
        <end position="92"/>
    </location>
</feature>
<organism evidence="2 3">
    <name type="scientific">Zophobas morio</name>
    <dbReference type="NCBI Taxonomy" id="2755281"/>
    <lineage>
        <taxon>Eukaryota</taxon>
        <taxon>Metazoa</taxon>
        <taxon>Ecdysozoa</taxon>
        <taxon>Arthropoda</taxon>
        <taxon>Hexapoda</taxon>
        <taxon>Insecta</taxon>
        <taxon>Pterygota</taxon>
        <taxon>Neoptera</taxon>
        <taxon>Endopterygota</taxon>
        <taxon>Coleoptera</taxon>
        <taxon>Polyphaga</taxon>
        <taxon>Cucujiformia</taxon>
        <taxon>Tenebrionidae</taxon>
        <taxon>Zophobas</taxon>
    </lineage>
</organism>
<reference evidence="2" key="1">
    <citation type="journal article" date="2023" name="G3 (Bethesda)">
        <title>Whole genome assemblies of Zophobas morio and Tenebrio molitor.</title>
        <authorList>
            <person name="Kaur S."/>
            <person name="Stinson S.A."/>
            <person name="diCenzo G.C."/>
        </authorList>
    </citation>
    <scope>NUCLEOTIDE SEQUENCE</scope>
    <source>
        <strain evidence="2">QUZm001</strain>
    </source>
</reference>
<dbReference type="Proteomes" id="UP001168821">
    <property type="component" value="Unassembled WGS sequence"/>
</dbReference>
<proteinExistence type="predicted"/>
<evidence type="ECO:0000256" key="1">
    <source>
        <dbReference type="SAM" id="MobiDB-lite"/>
    </source>
</evidence>
<feature type="compositionally biased region" description="Basic residues" evidence="1">
    <location>
        <begin position="101"/>
        <end position="113"/>
    </location>
</feature>
<evidence type="ECO:0000313" key="3">
    <source>
        <dbReference type="Proteomes" id="UP001168821"/>
    </source>
</evidence>
<protein>
    <submittedName>
        <fullName evidence="2">Uncharacterized protein</fullName>
    </submittedName>
</protein>
<gene>
    <name evidence="2" type="ORF">Zmor_013290</name>
</gene>
<accession>A0AA38ICW4</accession>
<dbReference type="EMBL" id="JALNTZ010000004">
    <property type="protein sequence ID" value="KAJ3654077.1"/>
    <property type="molecule type" value="Genomic_DNA"/>
</dbReference>
<name>A0AA38ICW4_9CUCU</name>
<sequence length="135" mass="15325">MTSPIKFMKGYNVLCVTPEQKIAFVIITAQSLKINKSRSVCGHSTIPHPHLYYRHTASPLRHSHPPGVQPRIFADNLIRHTITGRHLQRTPPRKGQQVPRSPRKTTPSRRRHGNRLDPCNPFAGPPHHSLSQSEQ</sequence>
<feature type="region of interest" description="Disordered" evidence="1">
    <location>
        <begin position="82"/>
        <end position="135"/>
    </location>
</feature>
<evidence type="ECO:0000313" key="2">
    <source>
        <dbReference type="EMBL" id="KAJ3654077.1"/>
    </source>
</evidence>